<evidence type="ECO:0000256" key="1">
    <source>
        <dbReference type="SAM" id="SignalP"/>
    </source>
</evidence>
<protein>
    <submittedName>
        <fullName evidence="2">Uncharacterized protein</fullName>
    </submittedName>
</protein>
<feature type="chain" id="PRO_5035144901" evidence="1">
    <location>
        <begin position="26"/>
        <end position="80"/>
    </location>
</feature>
<sequence>QLDKGLGKDSLFCLLFLFLLLTAAPDDETGDRDTTDPLHQPVCLKQKLGKGHQGQCSCLFTLRSGQISPFVVPFLQWSVR</sequence>
<dbReference type="EMBL" id="QNUK01000055">
    <property type="protein sequence ID" value="KAF5904577.1"/>
    <property type="molecule type" value="Genomic_DNA"/>
</dbReference>
<evidence type="ECO:0000313" key="3">
    <source>
        <dbReference type="Proteomes" id="UP000727407"/>
    </source>
</evidence>
<dbReference type="AlphaFoldDB" id="A0A8J4X5H6"/>
<feature type="signal peptide" evidence="1">
    <location>
        <begin position="1"/>
        <end position="25"/>
    </location>
</feature>
<organism evidence="2 3">
    <name type="scientific">Clarias magur</name>
    <name type="common">Asian catfish</name>
    <name type="synonym">Macropteronotus magur</name>
    <dbReference type="NCBI Taxonomy" id="1594786"/>
    <lineage>
        <taxon>Eukaryota</taxon>
        <taxon>Metazoa</taxon>
        <taxon>Chordata</taxon>
        <taxon>Craniata</taxon>
        <taxon>Vertebrata</taxon>
        <taxon>Euteleostomi</taxon>
        <taxon>Actinopterygii</taxon>
        <taxon>Neopterygii</taxon>
        <taxon>Teleostei</taxon>
        <taxon>Ostariophysi</taxon>
        <taxon>Siluriformes</taxon>
        <taxon>Clariidae</taxon>
        <taxon>Clarias</taxon>
    </lineage>
</organism>
<evidence type="ECO:0000313" key="2">
    <source>
        <dbReference type="EMBL" id="KAF5904577.1"/>
    </source>
</evidence>
<gene>
    <name evidence="2" type="ORF">DAT39_005751</name>
</gene>
<keyword evidence="3" id="KW-1185">Reference proteome</keyword>
<comment type="caution">
    <text evidence="2">The sequence shown here is derived from an EMBL/GenBank/DDBJ whole genome shotgun (WGS) entry which is preliminary data.</text>
</comment>
<keyword evidence="1" id="KW-0732">Signal</keyword>
<reference evidence="2" key="1">
    <citation type="submission" date="2020-07" db="EMBL/GenBank/DDBJ databases">
        <title>Clarias magur genome sequencing, assembly and annotation.</title>
        <authorList>
            <person name="Kushwaha B."/>
            <person name="Kumar R."/>
            <person name="Das P."/>
            <person name="Joshi C.G."/>
            <person name="Kumar D."/>
            <person name="Nagpure N.S."/>
            <person name="Pandey M."/>
            <person name="Agarwal S."/>
            <person name="Srivastava S."/>
            <person name="Singh M."/>
            <person name="Sahoo L."/>
            <person name="Jayasankar P."/>
            <person name="Meher P.K."/>
            <person name="Koringa P.G."/>
            <person name="Iquebal M.A."/>
            <person name="Das S.P."/>
            <person name="Bit A."/>
            <person name="Patnaik S."/>
            <person name="Patel N."/>
            <person name="Shah T.M."/>
            <person name="Hinsu A."/>
            <person name="Jena J.K."/>
        </authorList>
    </citation>
    <scope>NUCLEOTIDE SEQUENCE</scope>
    <source>
        <strain evidence="2">CIFAMagur01</strain>
        <tissue evidence="2">Testis</tissue>
    </source>
</reference>
<feature type="non-terminal residue" evidence="2">
    <location>
        <position position="80"/>
    </location>
</feature>
<proteinExistence type="predicted"/>
<accession>A0A8J4X5H6</accession>
<dbReference type="Proteomes" id="UP000727407">
    <property type="component" value="Unassembled WGS sequence"/>
</dbReference>
<name>A0A8J4X5H6_CLAMG</name>